<evidence type="ECO:0000313" key="3">
    <source>
        <dbReference type="EMBL" id="MFC3051300.1"/>
    </source>
</evidence>
<comment type="similarity">
    <text evidence="1">Belongs to the E.coli NlpD/Haemophilus LppB family.</text>
</comment>
<sequence>MTLPRIYSMLVIGAVLLTGCVSGPKSPADIQPVYRIRNSPLPVPDVRWNPRRGVNATSTAANPVPVRTQTISANTLTPVSSPTSGGGRVVVKKGDTLYAISRAYGVPVRSLISENNLSEPFQLKIGQVLSVPGTKVHSVQKGETGYSISRQYGVTASALMEANNIKPPYRLAVGQKLKLPGGASKKVASRVRVEATPPSRGRSVSIPAPPPRSASGFIWPVEGKLASRYGPKAGGMHNDGINILASAGSPVKASEAGVVVYASNALQGYGNLLLLKHADGWITAYAHTERLLVRKGQRIDKGQVVARVGSTGGVSQPQLHFEIRKGSRALDPLDYLSGGRGK</sequence>
<dbReference type="Proteomes" id="UP001595444">
    <property type="component" value="Unassembled WGS sequence"/>
</dbReference>
<evidence type="ECO:0000313" key="4">
    <source>
        <dbReference type="Proteomes" id="UP001595444"/>
    </source>
</evidence>
<dbReference type="PANTHER" id="PTHR21666:SF263">
    <property type="entry name" value="MUREIN HYDROLASE ACTIVATOR NLPD"/>
    <property type="match status" value="1"/>
</dbReference>
<dbReference type="Pfam" id="PF01476">
    <property type="entry name" value="LysM"/>
    <property type="match status" value="2"/>
</dbReference>
<dbReference type="RefSeq" id="WP_228073385.1">
    <property type="nucleotide sequence ID" value="NZ_CP061205.1"/>
</dbReference>
<dbReference type="PROSITE" id="PS51257">
    <property type="entry name" value="PROKAR_LIPOPROTEIN"/>
    <property type="match status" value="1"/>
</dbReference>
<comment type="caution">
    <text evidence="3">The sequence shown here is derived from an EMBL/GenBank/DDBJ whole genome shotgun (WGS) entry which is preliminary data.</text>
</comment>
<dbReference type="SUPFAM" id="SSF51261">
    <property type="entry name" value="Duplicated hybrid motif"/>
    <property type="match status" value="1"/>
</dbReference>
<proteinExistence type="inferred from homology"/>
<reference evidence="4" key="1">
    <citation type="journal article" date="2019" name="Int. J. Syst. Evol. Microbiol.">
        <title>The Global Catalogue of Microorganisms (GCM) 10K type strain sequencing project: providing services to taxonomists for standard genome sequencing and annotation.</title>
        <authorList>
            <consortium name="The Broad Institute Genomics Platform"/>
            <consortium name="The Broad Institute Genome Sequencing Center for Infectious Disease"/>
            <person name="Wu L."/>
            <person name="Ma J."/>
        </authorList>
    </citation>
    <scope>NUCLEOTIDE SEQUENCE [LARGE SCALE GENOMIC DNA]</scope>
    <source>
        <strain evidence="4">KCTC 62164</strain>
    </source>
</reference>
<evidence type="ECO:0000256" key="1">
    <source>
        <dbReference type="ARBA" id="ARBA00038420"/>
    </source>
</evidence>
<dbReference type="Gene3D" id="2.70.70.10">
    <property type="entry name" value="Glucose Permease (Domain IIA)"/>
    <property type="match status" value="1"/>
</dbReference>
<dbReference type="CDD" id="cd00118">
    <property type="entry name" value="LysM"/>
    <property type="match status" value="2"/>
</dbReference>
<dbReference type="InterPro" id="IPR050570">
    <property type="entry name" value="Cell_wall_metabolism_enzyme"/>
</dbReference>
<dbReference type="Pfam" id="PF01551">
    <property type="entry name" value="Peptidase_M23"/>
    <property type="match status" value="1"/>
</dbReference>
<organism evidence="3 4">
    <name type="scientific">Kordiimonas pumila</name>
    <dbReference type="NCBI Taxonomy" id="2161677"/>
    <lineage>
        <taxon>Bacteria</taxon>
        <taxon>Pseudomonadati</taxon>
        <taxon>Pseudomonadota</taxon>
        <taxon>Alphaproteobacteria</taxon>
        <taxon>Kordiimonadales</taxon>
        <taxon>Kordiimonadaceae</taxon>
        <taxon>Kordiimonas</taxon>
    </lineage>
</organism>
<dbReference type="InterPro" id="IPR011055">
    <property type="entry name" value="Dup_hybrid_motif"/>
</dbReference>
<dbReference type="InterPro" id="IPR016047">
    <property type="entry name" value="M23ase_b-sheet_dom"/>
</dbReference>
<gene>
    <name evidence="3" type="ORF">ACFOKA_05220</name>
</gene>
<dbReference type="CDD" id="cd12797">
    <property type="entry name" value="M23_peptidase"/>
    <property type="match status" value="1"/>
</dbReference>
<protein>
    <submittedName>
        <fullName evidence="3">LysM peptidoglycan-binding domain-containing protein</fullName>
    </submittedName>
</protein>
<feature type="domain" description="LysM" evidence="2">
    <location>
        <begin position="87"/>
        <end position="131"/>
    </location>
</feature>
<dbReference type="SMART" id="SM00257">
    <property type="entry name" value="LysM"/>
    <property type="match status" value="2"/>
</dbReference>
<dbReference type="EMBL" id="JBHRSL010000002">
    <property type="protein sequence ID" value="MFC3051300.1"/>
    <property type="molecule type" value="Genomic_DNA"/>
</dbReference>
<dbReference type="InterPro" id="IPR036779">
    <property type="entry name" value="LysM_dom_sf"/>
</dbReference>
<dbReference type="Gene3D" id="3.10.350.10">
    <property type="entry name" value="LysM domain"/>
    <property type="match status" value="2"/>
</dbReference>
<keyword evidence="4" id="KW-1185">Reference proteome</keyword>
<accession>A0ABV7D3K0</accession>
<dbReference type="PANTHER" id="PTHR21666">
    <property type="entry name" value="PEPTIDASE-RELATED"/>
    <property type="match status" value="1"/>
</dbReference>
<dbReference type="PROSITE" id="PS51782">
    <property type="entry name" value="LYSM"/>
    <property type="match status" value="2"/>
</dbReference>
<evidence type="ECO:0000259" key="2">
    <source>
        <dbReference type="PROSITE" id="PS51782"/>
    </source>
</evidence>
<name>A0ABV7D3K0_9PROT</name>
<feature type="domain" description="LysM" evidence="2">
    <location>
        <begin position="135"/>
        <end position="179"/>
    </location>
</feature>
<dbReference type="InterPro" id="IPR018392">
    <property type="entry name" value="LysM"/>
</dbReference>